<accession>A0A383EL26</accession>
<name>A0A383EL26_9ZZZZ</name>
<dbReference type="EMBL" id="UINC01226475">
    <property type="protein sequence ID" value="SVE56975.1"/>
    <property type="molecule type" value="Genomic_DNA"/>
</dbReference>
<proteinExistence type="predicted"/>
<dbReference type="AlphaFoldDB" id="A0A383EL26"/>
<evidence type="ECO:0000313" key="1">
    <source>
        <dbReference type="EMBL" id="SVE56975.1"/>
    </source>
</evidence>
<gene>
    <name evidence="1" type="ORF">METZ01_LOCUS509829</name>
</gene>
<reference evidence="1" key="1">
    <citation type="submission" date="2018-05" db="EMBL/GenBank/DDBJ databases">
        <authorList>
            <person name="Lanie J.A."/>
            <person name="Ng W.-L."/>
            <person name="Kazmierczak K.M."/>
            <person name="Andrzejewski T.M."/>
            <person name="Davidsen T.M."/>
            <person name="Wayne K.J."/>
            <person name="Tettelin H."/>
            <person name="Glass J.I."/>
            <person name="Rusch D."/>
            <person name="Podicherti R."/>
            <person name="Tsui H.-C.T."/>
            <person name="Winkler M.E."/>
        </authorList>
    </citation>
    <scope>NUCLEOTIDE SEQUENCE</scope>
</reference>
<organism evidence="1">
    <name type="scientific">marine metagenome</name>
    <dbReference type="NCBI Taxonomy" id="408172"/>
    <lineage>
        <taxon>unclassified sequences</taxon>
        <taxon>metagenomes</taxon>
        <taxon>ecological metagenomes</taxon>
    </lineage>
</organism>
<protein>
    <submittedName>
        <fullName evidence="1">Uncharacterized protein</fullName>
    </submittedName>
</protein>
<feature type="non-terminal residue" evidence="1">
    <location>
        <position position="1"/>
    </location>
</feature>
<sequence length="54" mass="6592">LAFTRTGHEIYGWGYHACPVGVYRWIKRFFGNLQWDVNWFHAERCVRIGQNRMF</sequence>